<dbReference type="NCBIfam" id="TIGR00476">
    <property type="entry name" value="selD"/>
    <property type="match status" value="1"/>
</dbReference>
<dbReference type="AlphaFoldDB" id="A0A0S7C1B4"/>
<feature type="binding site" evidence="16">
    <location>
        <begin position="524"/>
        <end position="526"/>
    </location>
    <ligand>
        <name>ATP</name>
        <dbReference type="ChEBI" id="CHEBI:30616"/>
        <note>ligand shared between dimeric partners</note>
    </ligand>
</feature>
<dbReference type="PANTHER" id="PTHR11601">
    <property type="entry name" value="CYSTEINE DESULFURYLASE FAMILY MEMBER"/>
    <property type="match status" value="1"/>
</dbReference>
<dbReference type="PROSITE" id="PS00595">
    <property type="entry name" value="AA_TRANSFER_CLASS_5"/>
    <property type="match status" value="1"/>
</dbReference>
<evidence type="ECO:0000256" key="6">
    <source>
        <dbReference type="ARBA" id="ARBA00022723"/>
    </source>
</evidence>
<keyword evidence="11" id="KW-0663">Pyridoxal phosphate</keyword>
<dbReference type="FunFam" id="3.30.1330.10:FF:000003">
    <property type="entry name" value="Selenide, water dikinase"/>
    <property type="match status" value="1"/>
</dbReference>
<dbReference type="InterPro" id="IPR015421">
    <property type="entry name" value="PyrdxlP-dep_Trfase_major"/>
</dbReference>
<evidence type="ECO:0000256" key="14">
    <source>
        <dbReference type="ARBA" id="ARBA00023266"/>
    </source>
</evidence>
<comment type="function">
    <text evidence="2">Catalyzes the removal of elemental sulfur atoms from cysteine to produce alanine. Seems to participate in the biosynthesis of the nitrogenase metalloclusters by providing the inorganic sulfur required for the Fe-S core formation.</text>
</comment>
<dbReference type="Pfam" id="PF00586">
    <property type="entry name" value="AIRS"/>
    <property type="match status" value="1"/>
</dbReference>
<dbReference type="InterPro" id="IPR016188">
    <property type="entry name" value="PurM-like_N"/>
</dbReference>
<feature type="domain" description="PurM-like C-terminal" evidence="20">
    <location>
        <begin position="555"/>
        <end position="727"/>
    </location>
</feature>
<keyword evidence="13" id="KW-0411">Iron-sulfur</keyword>
<reference evidence="21" key="1">
    <citation type="journal article" date="2015" name="Genome Announc.">
        <title>Draft Genome Sequence of Bacteroidales Strain TBC1, a Novel Isolate from a Methanogenic Wastewater Treatment System.</title>
        <authorList>
            <person name="Tourlousse D.M."/>
            <person name="Matsuura N."/>
            <person name="Sun L."/>
            <person name="Toyonaga M."/>
            <person name="Kuroda K."/>
            <person name="Ohashi A."/>
            <person name="Cruz R."/>
            <person name="Yamaguchi T."/>
            <person name="Sekiguchi Y."/>
        </authorList>
    </citation>
    <scope>NUCLEOTIDE SEQUENCE [LARGE SCALE GENOMIC DNA]</scope>
    <source>
        <strain evidence="21">TBC1</strain>
    </source>
</reference>
<organism evidence="21">
    <name type="scientific">Lentimicrobium saccharophilum</name>
    <dbReference type="NCBI Taxonomy" id="1678841"/>
    <lineage>
        <taxon>Bacteria</taxon>
        <taxon>Pseudomonadati</taxon>
        <taxon>Bacteroidota</taxon>
        <taxon>Bacteroidia</taxon>
        <taxon>Bacteroidales</taxon>
        <taxon>Lentimicrobiaceae</taxon>
        <taxon>Lentimicrobium</taxon>
    </lineage>
</organism>
<feature type="active site" evidence="16">
    <location>
        <position position="403"/>
    </location>
</feature>
<dbReference type="GO" id="GO:0016260">
    <property type="term" value="P:selenocysteine biosynthetic process"/>
    <property type="evidence" value="ECO:0007669"/>
    <property type="project" value="InterPro"/>
</dbReference>
<evidence type="ECO:0000256" key="17">
    <source>
        <dbReference type="RuleBase" id="RU004504"/>
    </source>
</evidence>
<dbReference type="InterPro" id="IPR010918">
    <property type="entry name" value="PurM-like_C_dom"/>
</dbReference>
<dbReference type="NCBIfam" id="NF002098">
    <property type="entry name" value="PRK00943.1"/>
    <property type="match status" value="1"/>
</dbReference>
<comment type="catalytic activity">
    <reaction evidence="15">
        <text>(sulfur carrier)-H + L-cysteine = (sulfur carrier)-SH + L-alanine</text>
        <dbReference type="Rhea" id="RHEA:43892"/>
        <dbReference type="Rhea" id="RHEA-COMP:14737"/>
        <dbReference type="Rhea" id="RHEA-COMP:14739"/>
        <dbReference type="ChEBI" id="CHEBI:29917"/>
        <dbReference type="ChEBI" id="CHEBI:35235"/>
        <dbReference type="ChEBI" id="CHEBI:57972"/>
        <dbReference type="ChEBI" id="CHEBI:64428"/>
        <dbReference type="EC" id="2.8.1.7"/>
    </reaction>
</comment>
<evidence type="ECO:0000256" key="15">
    <source>
        <dbReference type="ARBA" id="ARBA00050776"/>
    </source>
</evidence>
<dbReference type="Gene3D" id="3.30.1330.10">
    <property type="entry name" value="PurM-like, N-terminal domain"/>
    <property type="match status" value="1"/>
</dbReference>
<keyword evidence="10 16" id="KW-0460">Magnesium</keyword>
<keyword evidence="12" id="KW-0408">Iron</keyword>
<dbReference type="GO" id="GO:0000287">
    <property type="term" value="F:magnesium ion binding"/>
    <property type="evidence" value="ECO:0007669"/>
    <property type="project" value="UniProtKB-UniRule"/>
</dbReference>
<dbReference type="SUPFAM" id="SSF53383">
    <property type="entry name" value="PLP-dependent transferases"/>
    <property type="match status" value="1"/>
</dbReference>
<dbReference type="HAMAP" id="MF_00625">
    <property type="entry name" value="SelD"/>
    <property type="match status" value="1"/>
</dbReference>
<sequence>MDQIYLDYNATTPVDPEVAAEMRPYLEEYFGNPSSMHSFGVKSREAVEKARARVAMLLNCLPQEIIFTSGGTESNNMALKGAAFALRSKGNHIIISAVEHPAVTEVVNYLATQGFEISVAPVDESGMVDPEDIRNLLRPDTVVVSVMHANNEVGTVQPVKAIAAIVHQHGALMHTDAAQSAGKIPVDVQDLGVDLLSLAGHKLYAPKGIGALYIRKGVKIEKLIHGADHEQNLRAGTENVLEIAGLGKACELAFKRLEAYRAHTAALKRKFIEGLSAGLIDFRLNGHPELALPNTVSVGFSNLNAQTILSAMPRLAASAGAACHTGDTGDSSVLGAMKVSPEYARGTIRFSMGYTTTQEEVDEALRIIIQTVRSLTPDVSLSLSKPEHSDVVKLTRFTHGLGCACKIRPADLEKVLAGLPPVTDPNVLVGADNRDDAAVYRINDALAVVQTVDFFTPVVDDPYTFGAIAAANALSDIYAMGGQASFALNIAAFPVNRLPLGVLNDIVKGASDKAAEAGISILGGHSIEDNEPKFGMVVTGFVNPSHVISNAGAMPGDALVLTKPIGTGIISTAAKMGLAKEETMREAEEIMMKLNKISSELMLRRKVHACTDITGFGLVGHLHEMAVASGVDAVIEFNRIPFISEVQALALAGAIPGGTKANYNFALGWTDFSQLSMIERYLVCDAQSSGGLLVCLPEEEAETYIKSLLDNGIAGAFIGTIPGKGTGNIKIS</sequence>
<dbReference type="FunFam" id="3.40.640.10:FF:000084">
    <property type="entry name" value="IscS-like cysteine desulfurase"/>
    <property type="match status" value="1"/>
</dbReference>
<gene>
    <name evidence="16" type="primary">selD</name>
    <name evidence="21" type="ORF">TBC1_12574</name>
</gene>
<dbReference type="SUPFAM" id="SSF55326">
    <property type="entry name" value="PurM N-terminal domain-like"/>
    <property type="match status" value="1"/>
</dbReference>
<dbReference type="NCBIfam" id="NF002806">
    <property type="entry name" value="PRK02948.1"/>
    <property type="match status" value="1"/>
</dbReference>
<comment type="similarity">
    <text evidence="3">Belongs to the class-V pyridoxal-phosphate-dependent aminotransferase family. NifS/IscS subfamily.</text>
</comment>
<keyword evidence="6 16" id="KW-0479">Metal-binding</keyword>
<dbReference type="GO" id="GO:0005524">
    <property type="term" value="F:ATP binding"/>
    <property type="evidence" value="ECO:0007669"/>
    <property type="project" value="UniProtKB-UniRule"/>
</dbReference>
<dbReference type="InterPro" id="IPR015424">
    <property type="entry name" value="PyrdxlP-dep_Trfase"/>
</dbReference>
<dbReference type="EMBL" id="DF968183">
    <property type="protein sequence ID" value="GAP44763.1"/>
    <property type="molecule type" value="Genomic_DNA"/>
</dbReference>
<feature type="domain" description="Aminotransferase class V" evidence="18">
    <location>
        <begin position="4"/>
        <end position="362"/>
    </location>
</feature>
<feature type="site" description="Important for catalytic activity" evidence="16">
    <location>
        <position position="406"/>
    </location>
</feature>
<dbReference type="InterPro" id="IPR036921">
    <property type="entry name" value="PurM-like_N_sf"/>
</dbReference>
<feature type="binding site" evidence="16">
    <location>
        <position position="436"/>
    </location>
    <ligand>
        <name>Mg(2+)</name>
        <dbReference type="ChEBI" id="CHEBI:18420"/>
    </ligand>
</feature>
<keyword evidence="8 16" id="KW-0418">Kinase</keyword>
<dbReference type="InterPro" id="IPR004536">
    <property type="entry name" value="SPS/SelD"/>
</dbReference>
<comment type="cofactor">
    <cofactor evidence="16">
        <name>Mg(2+)</name>
        <dbReference type="ChEBI" id="CHEBI:18420"/>
    </cofactor>
    <text evidence="16">Binds 1 Mg(2+) ion per monomer.</text>
</comment>
<evidence type="ECO:0000256" key="5">
    <source>
        <dbReference type="ARBA" id="ARBA00022679"/>
    </source>
</evidence>
<feature type="domain" description="PurM-like N-terminal" evidence="19">
    <location>
        <begin position="435"/>
        <end position="542"/>
    </location>
</feature>
<dbReference type="InterPro" id="IPR000192">
    <property type="entry name" value="Aminotrans_V_dom"/>
</dbReference>
<dbReference type="PANTHER" id="PTHR11601:SF34">
    <property type="entry name" value="CYSTEINE DESULFURASE"/>
    <property type="match status" value="1"/>
</dbReference>
<feature type="binding site" evidence="16">
    <location>
        <position position="612"/>
    </location>
    <ligand>
        <name>Mg(2+)</name>
        <dbReference type="ChEBI" id="CHEBI:18420"/>
    </ligand>
</feature>
<dbReference type="Proteomes" id="UP000053091">
    <property type="component" value="Unassembled WGS sequence"/>
</dbReference>
<dbReference type="Pfam" id="PF02769">
    <property type="entry name" value="AIRS_C"/>
    <property type="match status" value="1"/>
</dbReference>
<feature type="binding site" evidence="16">
    <location>
        <position position="476"/>
    </location>
    <ligand>
        <name>Mg(2+)</name>
        <dbReference type="ChEBI" id="CHEBI:18420"/>
    </ligand>
</feature>
<comment type="subunit">
    <text evidence="16">Homodimer.</text>
</comment>
<feature type="binding site" description="in other chain" evidence="16">
    <location>
        <position position="476"/>
    </location>
    <ligand>
        <name>ATP</name>
        <dbReference type="ChEBI" id="CHEBI:30616"/>
        <note>ligand shared between dimeric partners</note>
    </ligand>
</feature>
<keyword evidence="7 16" id="KW-0547">Nucleotide-binding</keyword>
<dbReference type="Pfam" id="PF00266">
    <property type="entry name" value="Aminotran_5"/>
    <property type="match status" value="1"/>
</dbReference>
<dbReference type="Gene3D" id="3.90.650.10">
    <property type="entry name" value="PurM-like C-terminal domain"/>
    <property type="match status" value="1"/>
</dbReference>
<evidence type="ECO:0000256" key="16">
    <source>
        <dbReference type="HAMAP-Rule" id="MF_00625"/>
    </source>
</evidence>
<dbReference type="GO" id="GO:0031071">
    <property type="term" value="F:cysteine desulfurase activity"/>
    <property type="evidence" value="ECO:0007669"/>
    <property type="project" value="UniProtKB-EC"/>
</dbReference>
<evidence type="ECO:0000256" key="8">
    <source>
        <dbReference type="ARBA" id="ARBA00022777"/>
    </source>
</evidence>
<comment type="similarity">
    <text evidence="4 16">Belongs to the selenophosphate synthase 1 family. Class I subfamily.</text>
</comment>
<evidence type="ECO:0000256" key="12">
    <source>
        <dbReference type="ARBA" id="ARBA00023004"/>
    </source>
</evidence>
<dbReference type="SUPFAM" id="SSF56042">
    <property type="entry name" value="PurM C-terminal domain-like"/>
    <property type="match status" value="1"/>
</dbReference>
<keyword evidence="14 16" id="KW-0711">Selenium</keyword>
<dbReference type="InterPro" id="IPR015422">
    <property type="entry name" value="PyrdxlP-dep_Trfase_small"/>
</dbReference>
<dbReference type="Gene3D" id="3.90.1150.10">
    <property type="entry name" value="Aspartate Aminotransferase, domain 1"/>
    <property type="match status" value="1"/>
</dbReference>
<proteinExistence type="inferred from homology"/>
<keyword evidence="22" id="KW-1185">Reference proteome</keyword>
<evidence type="ECO:0000256" key="3">
    <source>
        <dbReference type="ARBA" id="ARBA00006490"/>
    </source>
</evidence>
<evidence type="ECO:0000256" key="1">
    <source>
        <dbReference type="ARBA" id="ARBA00001933"/>
    </source>
</evidence>
<dbReference type="STRING" id="1678841.TBC1_12574"/>
<evidence type="ECO:0000259" key="20">
    <source>
        <dbReference type="Pfam" id="PF02769"/>
    </source>
</evidence>
<evidence type="ECO:0000256" key="9">
    <source>
        <dbReference type="ARBA" id="ARBA00022840"/>
    </source>
</evidence>
<comment type="catalytic activity">
    <reaction evidence="16">
        <text>hydrogenselenide + ATP + H2O = selenophosphate + AMP + phosphate + 2 H(+)</text>
        <dbReference type="Rhea" id="RHEA:18737"/>
        <dbReference type="ChEBI" id="CHEBI:15377"/>
        <dbReference type="ChEBI" id="CHEBI:15378"/>
        <dbReference type="ChEBI" id="CHEBI:16144"/>
        <dbReference type="ChEBI" id="CHEBI:29317"/>
        <dbReference type="ChEBI" id="CHEBI:30616"/>
        <dbReference type="ChEBI" id="CHEBI:43474"/>
        <dbReference type="ChEBI" id="CHEBI:456215"/>
        <dbReference type="EC" id="2.7.9.3"/>
    </reaction>
</comment>
<accession>A0A0S7C1B4</accession>
<dbReference type="InterPro" id="IPR020578">
    <property type="entry name" value="Aminotrans_V_PyrdxlP_BS"/>
</dbReference>
<evidence type="ECO:0000313" key="21">
    <source>
        <dbReference type="EMBL" id="GAP44763.1"/>
    </source>
</evidence>
<feature type="binding site" description="in other chain" evidence="16">
    <location>
        <begin position="433"/>
        <end position="435"/>
    </location>
    <ligand>
        <name>ATP</name>
        <dbReference type="ChEBI" id="CHEBI:30616"/>
        <note>ligand shared between dimeric partners</note>
    </ligand>
</feature>
<keyword evidence="9 16" id="KW-0067">ATP-binding</keyword>
<dbReference type="PATRIC" id="fig|1678841.3.peg.3299"/>
<evidence type="ECO:0000259" key="19">
    <source>
        <dbReference type="Pfam" id="PF00586"/>
    </source>
</evidence>
<keyword evidence="5 16" id="KW-0808">Transferase</keyword>
<dbReference type="EC" id="2.7.9.3" evidence="16"/>
<dbReference type="Gene3D" id="3.40.640.10">
    <property type="entry name" value="Type I PLP-dependent aspartate aminotransferase-like (Major domain)"/>
    <property type="match status" value="1"/>
</dbReference>
<evidence type="ECO:0000256" key="4">
    <source>
        <dbReference type="ARBA" id="ARBA00008026"/>
    </source>
</evidence>
<comment type="cofactor">
    <cofactor evidence="1 17">
        <name>pyridoxal 5'-phosphate</name>
        <dbReference type="ChEBI" id="CHEBI:597326"/>
    </cofactor>
</comment>
<dbReference type="InterPro" id="IPR023061">
    <property type="entry name" value="SelD_I"/>
</dbReference>
<feature type="binding site" description="in other chain" evidence="16">
    <location>
        <position position="406"/>
    </location>
    <ligand>
        <name>ATP</name>
        <dbReference type="ChEBI" id="CHEBI:30616"/>
        <note>ligand shared between dimeric partners</note>
    </ligand>
</feature>
<comment type="function">
    <text evidence="16">Synthesizes selenophosphate from selenide and ATP.</text>
</comment>
<evidence type="ECO:0000256" key="7">
    <source>
        <dbReference type="ARBA" id="ARBA00022741"/>
    </source>
</evidence>
<protein>
    <recommendedName>
        <fullName evidence="16">Selenide, water dikinase</fullName>
        <ecNumber evidence="16">2.7.9.3</ecNumber>
    </recommendedName>
    <alternativeName>
        <fullName evidence="16">Selenium donor protein</fullName>
    </alternativeName>
    <alternativeName>
        <fullName evidence="16">Selenophosphate synthase</fullName>
    </alternativeName>
</protein>
<dbReference type="InterPro" id="IPR036676">
    <property type="entry name" value="PurM-like_C_sf"/>
</dbReference>
<evidence type="ECO:0000256" key="11">
    <source>
        <dbReference type="ARBA" id="ARBA00022898"/>
    </source>
</evidence>
<evidence type="ECO:0000256" key="2">
    <source>
        <dbReference type="ARBA" id="ARBA00003120"/>
    </source>
</evidence>
<evidence type="ECO:0000313" key="22">
    <source>
        <dbReference type="Proteomes" id="UP000053091"/>
    </source>
</evidence>
<evidence type="ECO:0000256" key="13">
    <source>
        <dbReference type="ARBA" id="ARBA00023014"/>
    </source>
</evidence>
<dbReference type="CDD" id="cd02195">
    <property type="entry name" value="SelD"/>
    <property type="match status" value="1"/>
</dbReference>
<feature type="binding site" description="in other chain" evidence="16">
    <location>
        <position position="453"/>
    </location>
    <ligand>
        <name>ATP</name>
        <dbReference type="ChEBI" id="CHEBI:30616"/>
        <note>ligand shared between dimeric partners</note>
    </ligand>
</feature>
<name>A0A0S7C1B4_9BACT</name>
<evidence type="ECO:0000256" key="10">
    <source>
        <dbReference type="ARBA" id="ARBA00022842"/>
    </source>
</evidence>
<evidence type="ECO:0000259" key="18">
    <source>
        <dbReference type="Pfam" id="PF00266"/>
    </source>
</evidence>
<dbReference type="GO" id="GO:0051536">
    <property type="term" value="F:iron-sulfur cluster binding"/>
    <property type="evidence" value="ECO:0007669"/>
    <property type="project" value="UniProtKB-KW"/>
</dbReference>
<dbReference type="GO" id="GO:0004756">
    <property type="term" value="F:selenide, water dikinase activity"/>
    <property type="evidence" value="ECO:0007669"/>
    <property type="project" value="UniProtKB-UniRule"/>
</dbReference>